<proteinExistence type="predicted"/>
<evidence type="ECO:0000256" key="1">
    <source>
        <dbReference type="SAM" id="MobiDB-lite"/>
    </source>
</evidence>
<feature type="signal peptide" evidence="2">
    <location>
        <begin position="1"/>
        <end position="22"/>
    </location>
</feature>
<feature type="compositionally biased region" description="Basic and acidic residues" evidence="1">
    <location>
        <begin position="56"/>
        <end position="68"/>
    </location>
</feature>
<evidence type="ECO:0000256" key="2">
    <source>
        <dbReference type="SAM" id="SignalP"/>
    </source>
</evidence>
<organism evidence="3 4">
    <name type="scientific">Cyclostephanos tholiformis</name>
    <dbReference type="NCBI Taxonomy" id="382380"/>
    <lineage>
        <taxon>Eukaryota</taxon>
        <taxon>Sar</taxon>
        <taxon>Stramenopiles</taxon>
        <taxon>Ochrophyta</taxon>
        <taxon>Bacillariophyta</taxon>
        <taxon>Coscinodiscophyceae</taxon>
        <taxon>Thalassiosirophycidae</taxon>
        <taxon>Stephanodiscales</taxon>
        <taxon>Stephanodiscaceae</taxon>
        <taxon>Cyclostephanos</taxon>
    </lineage>
</organism>
<dbReference type="Proteomes" id="UP001530377">
    <property type="component" value="Unassembled WGS sequence"/>
</dbReference>
<evidence type="ECO:0000313" key="4">
    <source>
        <dbReference type="Proteomes" id="UP001530377"/>
    </source>
</evidence>
<dbReference type="AlphaFoldDB" id="A0ABD3RXZ5"/>
<dbReference type="EMBL" id="JALLPB020000119">
    <property type="protein sequence ID" value="KAL3817092.1"/>
    <property type="molecule type" value="Genomic_DNA"/>
</dbReference>
<reference evidence="3 4" key="1">
    <citation type="submission" date="2024-10" db="EMBL/GenBank/DDBJ databases">
        <title>Updated reference genomes for cyclostephanoid diatoms.</title>
        <authorList>
            <person name="Roberts W.R."/>
            <person name="Alverson A.J."/>
        </authorList>
    </citation>
    <scope>NUCLEOTIDE SEQUENCE [LARGE SCALE GENOMIC DNA]</scope>
    <source>
        <strain evidence="3 4">AJA228-03</strain>
    </source>
</reference>
<feature type="region of interest" description="Disordered" evidence="1">
    <location>
        <begin position="47"/>
        <end position="78"/>
    </location>
</feature>
<protein>
    <submittedName>
        <fullName evidence="3">Uncharacterized protein</fullName>
    </submittedName>
</protein>
<feature type="chain" id="PRO_5044819725" evidence="2">
    <location>
        <begin position="23"/>
        <end position="348"/>
    </location>
</feature>
<comment type="caution">
    <text evidence="3">The sequence shown here is derived from an EMBL/GenBank/DDBJ whole genome shotgun (WGS) entry which is preliminary data.</text>
</comment>
<evidence type="ECO:0000313" key="3">
    <source>
        <dbReference type="EMBL" id="KAL3817092.1"/>
    </source>
</evidence>
<name>A0ABD3RXZ5_9STRA</name>
<sequence length="348" mass="39454">MASFELAALCLLVAFAIVGVHMDQRRIRRISSRRITYPLFAMAADDDDPTVTLPPPRHDPNSRMDRPRSGNATSSSPSSLIRIVQPSANRYTALPWRDLASMWNRNATIDDILARVSNESSLLPSVPPNDRVVIVLHSTPKMGSMTLRIACRNSLITNCGRLSRNRVEPDGFRDGSELAGIMRRCNSTHHFCLGREMFPMGSEISRFESTSFFHLYPFRNYDAWAISALKQVFDRGGVENCEKVDASLDDCRDMRPELSFSKYPKMRMSIALPQVMRRVDEMGETHHIVLYPYDEIDALLSVFGEIYHVPLLPGSAESYHSERPEGTCNDSILDKFHMCFTHKLDKLP</sequence>
<gene>
    <name evidence="3" type="ORF">ACHAXA_009923</name>
</gene>
<accession>A0ABD3RXZ5</accession>
<keyword evidence="2" id="KW-0732">Signal</keyword>
<keyword evidence="4" id="KW-1185">Reference proteome</keyword>